<keyword evidence="3" id="KW-0560">Oxidoreductase</keyword>
<proteinExistence type="inferred from homology"/>
<dbReference type="AlphaFoldDB" id="A0A9J6RCM1"/>
<dbReference type="Proteomes" id="UP001084197">
    <property type="component" value="Unassembled WGS sequence"/>
</dbReference>
<evidence type="ECO:0000313" key="5">
    <source>
        <dbReference type="EMBL" id="MCZ0703102.1"/>
    </source>
</evidence>
<name>A0A9J6RCM1_9BACI</name>
<keyword evidence="6" id="KW-1185">Reference proteome</keyword>
<feature type="domain" description="NADP-dependent oxidoreductase" evidence="4">
    <location>
        <begin position="16"/>
        <end position="314"/>
    </location>
</feature>
<dbReference type="GO" id="GO:0005829">
    <property type="term" value="C:cytosol"/>
    <property type="evidence" value="ECO:0007669"/>
    <property type="project" value="UniProtKB-ARBA"/>
</dbReference>
<dbReference type="InterPro" id="IPR023210">
    <property type="entry name" value="NADP_OxRdtase_dom"/>
</dbReference>
<dbReference type="SUPFAM" id="SSF51430">
    <property type="entry name" value="NAD(P)-linked oxidoreductase"/>
    <property type="match status" value="1"/>
</dbReference>
<dbReference type="PRINTS" id="PR01577">
    <property type="entry name" value="KCNABCHANNEL"/>
</dbReference>
<dbReference type="InterPro" id="IPR036812">
    <property type="entry name" value="NAD(P)_OxRdtase_dom_sf"/>
</dbReference>
<accession>A0A9J6RCM1</accession>
<dbReference type="FunFam" id="3.20.20.100:FF:000004">
    <property type="entry name" value="Oxidoreductase, aldo/keto reductase"/>
    <property type="match status" value="1"/>
</dbReference>
<evidence type="ECO:0000256" key="2">
    <source>
        <dbReference type="ARBA" id="ARBA00022857"/>
    </source>
</evidence>
<dbReference type="InterPro" id="IPR005399">
    <property type="entry name" value="K_chnl_volt-dep_bsu_KCNAB-rel"/>
</dbReference>
<gene>
    <name evidence="5" type="ORF">OWO01_07745</name>
</gene>
<reference evidence="5" key="1">
    <citation type="submission" date="2022-11" db="EMBL/GenBank/DDBJ databases">
        <title>WGS of Natronobacillus azotifigens 24KS-1, an anaerobic diazotrophic haloalkaliphile from soda-rich habitats.</title>
        <authorList>
            <person name="Sorokin D.Y."/>
            <person name="Merkel A.Y."/>
        </authorList>
    </citation>
    <scope>NUCLEOTIDE SEQUENCE</scope>
    <source>
        <strain evidence="5">24KS-1</strain>
    </source>
</reference>
<dbReference type="Pfam" id="PF00248">
    <property type="entry name" value="Aldo_ket_red"/>
    <property type="match status" value="1"/>
</dbReference>
<evidence type="ECO:0000256" key="3">
    <source>
        <dbReference type="ARBA" id="ARBA00023002"/>
    </source>
</evidence>
<dbReference type="RefSeq" id="WP_268779871.1">
    <property type="nucleotide sequence ID" value="NZ_JAPRAT010000012.1"/>
</dbReference>
<evidence type="ECO:0000256" key="1">
    <source>
        <dbReference type="ARBA" id="ARBA00006515"/>
    </source>
</evidence>
<comment type="similarity">
    <text evidence="1">Belongs to the shaker potassium channel beta subunit family.</text>
</comment>
<evidence type="ECO:0000313" key="6">
    <source>
        <dbReference type="Proteomes" id="UP001084197"/>
    </source>
</evidence>
<dbReference type="CDD" id="cd19074">
    <property type="entry name" value="Aldo_ket_red_shaker-like"/>
    <property type="match status" value="1"/>
</dbReference>
<dbReference type="PANTHER" id="PTHR43150">
    <property type="entry name" value="HYPERKINETIC, ISOFORM M"/>
    <property type="match status" value="1"/>
</dbReference>
<dbReference type="Gene3D" id="3.20.20.100">
    <property type="entry name" value="NADP-dependent oxidoreductase domain"/>
    <property type="match status" value="1"/>
</dbReference>
<keyword evidence="2" id="KW-0521">NADP</keyword>
<dbReference type="EMBL" id="JAPRAT010000012">
    <property type="protein sequence ID" value="MCZ0703102.1"/>
    <property type="molecule type" value="Genomic_DNA"/>
</dbReference>
<evidence type="ECO:0000259" key="4">
    <source>
        <dbReference type="Pfam" id="PF00248"/>
    </source>
</evidence>
<sequence length="317" mass="35598">MKYRNLGRSGLKISELSLGSWLTYGNSVEAKKATNIIKQAYEVGINSFDSANVYAQGEGERIVGKALEQYPRESYILTSKVYWPMGDGVNDRGLSRKHVFEQLHSSLKRLNKDYLDIYYCHRFDSETPIEETLRTIDDFVRQGKVLYVGVSEWTAAQIAEALGVADQYLLDKIVVNQPMYHMLDRKIEEEIIPFCENKGISQVVYSPLAQGVLTGKYKKGKGLPKNSRATDETANMWMNPYLTDDALEKVAKLELVAKELGVKLSQLAIAWILRHPSVASTIIGASKPEQVVENAQASEITLSNEIISEINKILKDS</sequence>
<comment type="caution">
    <text evidence="5">The sequence shown here is derived from an EMBL/GenBank/DDBJ whole genome shotgun (WGS) entry which is preliminary data.</text>
</comment>
<organism evidence="5 6">
    <name type="scientific">Natronobacillus azotifigens</name>
    <dbReference type="NCBI Taxonomy" id="472978"/>
    <lineage>
        <taxon>Bacteria</taxon>
        <taxon>Bacillati</taxon>
        <taxon>Bacillota</taxon>
        <taxon>Bacilli</taxon>
        <taxon>Bacillales</taxon>
        <taxon>Bacillaceae</taxon>
        <taxon>Natronobacillus</taxon>
    </lineage>
</organism>
<dbReference type="GO" id="GO:0016491">
    <property type="term" value="F:oxidoreductase activity"/>
    <property type="evidence" value="ECO:0007669"/>
    <property type="project" value="UniProtKB-KW"/>
</dbReference>
<protein>
    <submittedName>
        <fullName evidence="5">Aldo/keto reductase family protein</fullName>
    </submittedName>
</protein>
<dbReference type="PANTHER" id="PTHR43150:SF2">
    <property type="entry name" value="HYPERKINETIC, ISOFORM M"/>
    <property type="match status" value="1"/>
</dbReference>